<dbReference type="InterPro" id="IPR023299">
    <property type="entry name" value="ATPase_P-typ_cyto_dom_N"/>
</dbReference>
<evidence type="ECO:0008006" key="4">
    <source>
        <dbReference type="Google" id="ProtNLM"/>
    </source>
</evidence>
<dbReference type="EMBL" id="JASPKY010000006">
    <property type="protein sequence ID" value="KAK9754705.1"/>
    <property type="molecule type" value="Genomic_DNA"/>
</dbReference>
<evidence type="ECO:0000256" key="1">
    <source>
        <dbReference type="SAM" id="Phobius"/>
    </source>
</evidence>
<dbReference type="Proteomes" id="UP001458880">
    <property type="component" value="Unassembled WGS sequence"/>
</dbReference>
<feature type="transmembrane region" description="Helical" evidence="1">
    <location>
        <begin position="1314"/>
        <end position="1338"/>
    </location>
</feature>
<organism evidence="2 3">
    <name type="scientific">Popillia japonica</name>
    <name type="common">Japanese beetle</name>
    <dbReference type="NCBI Taxonomy" id="7064"/>
    <lineage>
        <taxon>Eukaryota</taxon>
        <taxon>Metazoa</taxon>
        <taxon>Ecdysozoa</taxon>
        <taxon>Arthropoda</taxon>
        <taxon>Hexapoda</taxon>
        <taxon>Insecta</taxon>
        <taxon>Pterygota</taxon>
        <taxon>Neoptera</taxon>
        <taxon>Endopterygota</taxon>
        <taxon>Coleoptera</taxon>
        <taxon>Polyphaga</taxon>
        <taxon>Scarabaeiformia</taxon>
        <taxon>Scarabaeidae</taxon>
        <taxon>Rutelinae</taxon>
        <taxon>Popillia</taxon>
    </lineage>
</organism>
<feature type="transmembrane region" description="Helical" evidence="1">
    <location>
        <begin position="302"/>
        <end position="325"/>
    </location>
</feature>
<keyword evidence="1" id="KW-0812">Transmembrane</keyword>
<dbReference type="Gene3D" id="1.20.1110.10">
    <property type="entry name" value="Calcium-transporting ATPase, transmembrane domain"/>
    <property type="match status" value="2"/>
</dbReference>
<dbReference type="GO" id="GO:0000166">
    <property type="term" value="F:nucleotide binding"/>
    <property type="evidence" value="ECO:0007669"/>
    <property type="project" value="InterPro"/>
</dbReference>
<feature type="transmembrane region" description="Helical" evidence="1">
    <location>
        <begin position="1457"/>
        <end position="1479"/>
    </location>
</feature>
<reference evidence="2 3" key="1">
    <citation type="journal article" date="2024" name="BMC Genomics">
        <title>De novo assembly and annotation of Popillia japonica's genome with initial clues to its potential as an invasive pest.</title>
        <authorList>
            <person name="Cucini C."/>
            <person name="Boschi S."/>
            <person name="Funari R."/>
            <person name="Cardaioli E."/>
            <person name="Iannotti N."/>
            <person name="Marturano G."/>
            <person name="Paoli F."/>
            <person name="Bruttini M."/>
            <person name="Carapelli A."/>
            <person name="Frati F."/>
            <person name="Nardi F."/>
        </authorList>
    </citation>
    <scope>NUCLEOTIDE SEQUENCE [LARGE SCALE GENOMIC DNA]</scope>
    <source>
        <strain evidence="2">DMR45628</strain>
    </source>
</reference>
<comment type="caution">
    <text evidence="2">The sequence shown here is derived from an EMBL/GenBank/DDBJ whole genome shotgun (WGS) entry which is preliminary data.</text>
</comment>
<dbReference type="Gene3D" id="3.40.1110.10">
    <property type="entry name" value="Calcium-transporting ATPase, cytoplasmic domain N"/>
    <property type="match status" value="1"/>
</dbReference>
<accession>A0AAW1NA79</accession>
<dbReference type="Gene3D" id="3.40.50.1000">
    <property type="entry name" value="HAD superfamily/HAD-like"/>
    <property type="match status" value="1"/>
</dbReference>
<evidence type="ECO:0000313" key="3">
    <source>
        <dbReference type="Proteomes" id="UP001458880"/>
    </source>
</evidence>
<dbReference type="InterPro" id="IPR023214">
    <property type="entry name" value="HAD_sf"/>
</dbReference>
<sequence length="1508" mass="172167">MEQNVEEKGLTTEEALRKLCEDIENVLGQFHTSQKNRKSKSWIKEALHHTSGRTTITWISSVFTLICAILFLIVCVVTGDIVLYFSECLFIIILLMLNGGLQLYDKKMRQNEIPNRIQRLASTILQQSKSLKWDFENYPHLYSPISPCITLQWTYRDNTVVNLPWALLVKGDVILVRPGQQSPGYCESLDKSSEYPLLHARDVYSPTLHTANEIFSIPTSRKPLEYKKYRLLETPYLNNLRIALEQALDRPISQLNQQKHFLAIKLIERIILPTTLVVVLLVNLIRLIYLETYIGKASPIDLFVLVPVSTILPLLPLTFPFVCVLSDYYGLARFKTLFDECRNNSKVDKGDLEEQENAQITNLRLQLFWKKIWNNFLAILQGNNDIIVRSANIVHVLGSLTALCCICFIINQLQRSPTLHTANEIFSIPTSRKPLEYKKYRLLETPYLNNLRIALEQALDRPISQLNQQKHFLAIKLIERIILPTTLVVVLLVNLIRLIYLETYIGKASPIDLFVLVPVSTILPLLPLTFPFVCVLSDYYGLARFKTLFDECRNNSKVDKGDLEEQENAQITNLRLQLFWKKIWNNFLAILQGNNDIIVRSANIVHVLGSLTALCCIDKKGVLSWPNPTAEKVFFLHNTESLSNNSSLANLGDLHNDGDSLKTGTMEEGVSTTIDTQESYNQFYSHITCEAIYNDNLVPVINRRCLCQLAKEIGFVEQAQKIFSLEQQLSTFRHLQPEMVRRDNKYARTLSLSTKLKFPFPHMFAVVVKELSSGSMQLLSQGTADIILDSCVDYWDGHDLCQLLPSDRKKIQDFYQRSSLTAYCTAFAYRPLSKGVSSKLSQVYLELPSDSRHLYHSHRSPTPVHWDCSRNVLEPKIKSSFGQFFSTDSLLYNDTPCLNVCDAESCFNMQCSQVFIGMVTMQYQAQSDMVDLIEQLERACIRFVHFSKENELRSRVFSEKMGLESGWNCHISLLSDRNRTEALHAGKDRTDGLSTEISVSQSIRKLNSDASPPYSNRNSNLETSRTMSFSAPCAINTDHTTVKFDPENVPLMKRQTNNYEIHKSQDSIQMQETYTTQHDWQSLSCLTDSTEHSAPINFDMSNRAKLPRGIDKIRPHIEQIDNVPLLVSLFTDCTAQVTREMLHIMQDYGEVVCVMGSSANNENMGSFMQADASIAVEPLYPQVCQLLPPYKSMENKDILSPIELARRLSSIACSLSVRREEPISIYHLIRESRHYVCSFRNSVQFWLCCCASVSLMQTIAAIFMLPALLSSGQVLWLVCFVIPLLSISLMGTRIESDVMKRPQGNPQVMFNREIAMFVIWCYGCKFLILIIVIILTFAGTLSGYCADFCTIKNCTCILFYLPNFENATNINNNWTDLEHSYTLLSAQNFTVVIITSHFLCISASFVHRQNLFFNRSPHHNLMWVIIVIIICVLQTIHTTLSLSLTNYEANEDSSFTIIHAFRIFACCSPLITLIVNELVKSEEIKVNLRYQRRARLDFGTKLGMNSPF</sequence>
<dbReference type="PANTHER" id="PTHR13219">
    <property type="entry name" value="TRANSMEMBRANE PROTEIN 94"/>
    <property type="match status" value="1"/>
</dbReference>
<protein>
    <recommendedName>
        <fullName evidence="4">Transmembrane protein 94</fullName>
    </recommendedName>
</protein>
<evidence type="ECO:0000313" key="2">
    <source>
        <dbReference type="EMBL" id="KAK9754705.1"/>
    </source>
</evidence>
<feature type="transmembrane region" description="Helical" evidence="1">
    <location>
        <begin position="513"/>
        <end position="536"/>
    </location>
</feature>
<keyword evidence="3" id="KW-1185">Reference proteome</keyword>
<feature type="transmembrane region" description="Helical" evidence="1">
    <location>
        <begin position="1274"/>
        <end position="1294"/>
    </location>
</feature>
<dbReference type="InterPro" id="IPR039720">
    <property type="entry name" value="TMEM94"/>
</dbReference>
<feature type="transmembrane region" description="Helical" evidence="1">
    <location>
        <begin position="1243"/>
        <end position="1268"/>
    </location>
</feature>
<gene>
    <name evidence="2" type="ORF">QE152_g1175</name>
</gene>
<dbReference type="InterPro" id="IPR023298">
    <property type="entry name" value="ATPase_P-typ_TM_dom_sf"/>
</dbReference>
<feature type="transmembrane region" description="Helical" evidence="1">
    <location>
        <begin position="56"/>
        <end position="75"/>
    </location>
</feature>
<feature type="transmembrane region" description="Helical" evidence="1">
    <location>
        <begin position="270"/>
        <end position="290"/>
    </location>
</feature>
<keyword evidence="1" id="KW-1133">Transmembrane helix</keyword>
<feature type="transmembrane region" description="Helical" evidence="1">
    <location>
        <begin position="481"/>
        <end position="501"/>
    </location>
</feature>
<feature type="transmembrane region" description="Helical" evidence="1">
    <location>
        <begin position="81"/>
        <end position="101"/>
    </location>
</feature>
<keyword evidence="1" id="KW-0472">Membrane</keyword>
<name>A0AAW1NA79_POPJA</name>
<dbReference type="SUPFAM" id="SSF81665">
    <property type="entry name" value="Calcium ATPase, transmembrane domain M"/>
    <property type="match status" value="1"/>
</dbReference>
<feature type="transmembrane region" description="Helical" evidence="1">
    <location>
        <begin position="1389"/>
        <end position="1408"/>
    </location>
</feature>
<feature type="transmembrane region" description="Helical" evidence="1">
    <location>
        <begin position="1420"/>
        <end position="1437"/>
    </location>
</feature>
<proteinExistence type="predicted"/>
<dbReference type="PANTHER" id="PTHR13219:SF6">
    <property type="entry name" value="TRANSMEMBRANE PROTEIN 94"/>
    <property type="match status" value="1"/>
</dbReference>